<protein>
    <submittedName>
        <fullName evidence="2">Uncharacterized protein</fullName>
    </submittedName>
</protein>
<keyword evidence="3" id="KW-1185">Reference proteome</keyword>
<gene>
    <name evidence="2" type="ordered locus">Tpau_1997</name>
</gene>
<reference evidence="2 3" key="2">
    <citation type="journal article" date="2011" name="Stand. Genomic Sci.">
        <title>Complete genome sequence of Tsukamurella paurometabola type strain (no. 33).</title>
        <authorList>
            <person name="Munk A.C."/>
            <person name="Lapidus A."/>
            <person name="Lucas S."/>
            <person name="Nolan M."/>
            <person name="Tice H."/>
            <person name="Cheng J.F."/>
            <person name="Del Rio T.G."/>
            <person name="Goodwin L."/>
            <person name="Pitluck S."/>
            <person name="Liolios K."/>
            <person name="Huntemann M."/>
            <person name="Ivanova N."/>
            <person name="Mavromatis K."/>
            <person name="Mikhailova N."/>
            <person name="Pati A."/>
            <person name="Chen A."/>
            <person name="Palaniappan K."/>
            <person name="Tapia R."/>
            <person name="Han C."/>
            <person name="Land M."/>
            <person name="Hauser L."/>
            <person name="Chang Y.J."/>
            <person name="Jeffries C.D."/>
            <person name="Brettin T."/>
            <person name="Yasawong M."/>
            <person name="Brambilla E.M."/>
            <person name="Rohde M."/>
            <person name="Sikorski J."/>
            <person name="Goker M."/>
            <person name="Detter J.C."/>
            <person name="Woyke T."/>
            <person name="Bristow J."/>
            <person name="Eisen J.A."/>
            <person name="Markowitz V."/>
            <person name="Hugenholtz P."/>
            <person name="Kyrpides N.C."/>
            <person name="Klenk H.P."/>
        </authorList>
    </citation>
    <scope>NUCLEOTIDE SEQUENCE [LARGE SCALE GENOMIC DNA]</scope>
    <source>
        <strain evidence="3">ATCC 8368 / DSM 20162 / CCUG 35730 / CIP 100753 / JCM 10117 / KCTC 9821 / NBRC 16120 / NCIMB 702349 / NCTC 13040</strain>
    </source>
</reference>
<evidence type="ECO:0000313" key="2">
    <source>
        <dbReference type="EMBL" id="ADG78609.1"/>
    </source>
</evidence>
<feature type="chain" id="PRO_5038364837" evidence="1">
    <location>
        <begin position="26"/>
        <end position="172"/>
    </location>
</feature>
<proteinExistence type="predicted"/>
<sequence>MNSSIRKIAATSFAIIMSTGATAFAARTATAATNPIFAEGANATTTGKAGDTVDAKVVYRLQNPGSHEMTFGRAPFDLIFTAPPPATFASDTVKVDGLSSTRSLSCTLVGAATQLHCSLPGPATVKGDITFTPKVTLPQWSPAGSRFNGGSVLYYNGNPAPVTASVNYLVGT</sequence>
<dbReference type="STRING" id="521096.Tpau_1997"/>
<feature type="signal peptide" evidence="1">
    <location>
        <begin position="1"/>
        <end position="25"/>
    </location>
</feature>
<dbReference type="AlphaFoldDB" id="D5UNP1"/>
<dbReference type="Proteomes" id="UP000001213">
    <property type="component" value="Chromosome"/>
</dbReference>
<dbReference type="EMBL" id="CP001966">
    <property type="protein sequence ID" value="ADG78609.1"/>
    <property type="molecule type" value="Genomic_DNA"/>
</dbReference>
<keyword evidence="1" id="KW-0732">Signal</keyword>
<accession>D5UNP1</accession>
<reference evidence="3" key="1">
    <citation type="submission" date="2010-03" db="EMBL/GenBank/DDBJ databases">
        <title>The complete chromosome of Tsukamurella paurometabola DSM 20162.</title>
        <authorList>
            <consortium name="US DOE Joint Genome Institute (JGI-PGF)"/>
            <person name="Lucas S."/>
            <person name="Copeland A."/>
            <person name="Lapidus A."/>
            <person name="Glavina del Rio T."/>
            <person name="Dalin E."/>
            <person name="Tice H."/>
            <person name="Bruce D."/>
            <person name="Goodwin L."/>
            <person name="Pitluck S."/>
            <person name="Kyrpides N."/>
            <person name="Mavromatis K."/>
            <person name="Ivanova N."/>
            <person name="Mikhailova N."/>
            <person name="Munk A.C."/>
            <person name="Brettin T."/>
            <person name="Detter J.C."/>
            <person name="Tapia R."/>
            <person name="Han C."/>
            <person name="Larimer F."/>
            <person name="Land M."/>
            <person name="Hauser L."/>
            <person name="Markowitz V."/>
            <person name="Cheng J.-F."/>
            <person name="Hugenholtz P."/>
            <person name="Woyke T."/>
            <person name="Wu D."/>
            <person name="Jando M."/>
            <person name="Brambilla E."/>
            <person name="Klenk H.-P."/>
            <person name="Eisen J.A."/>
        </authorList>
    </citation>
    <scope>NUCLEOTIDE SEQUENCE [LARGE SCALE GENOMIC DNA]</scope>
    <source>
        <strain evidence="3">ATCC 8368 / DSM 20162 / CCUG 35730 / CIP 100753 / JCM 10117 / KCTC 9821 / NBRC 16120 / NCIMB 702349 / NCTC 13040</strain>
    </source>
</reference>
<organism evidence="2 3">
    <name type="scientific">Tsukamurella paurometabola (strain ATCC 8368 / DSM 20162 / CCUG 35730 / CIP 100753 / JCM 10117 / KCTC 9821 / NBRC 16120 / NCIMB 702349 / NCTC 13040)</name>
    <name type="common">Corynebacterium paurometabolum</name>
    <dbReference type="NCBI Taxonomy" id="521096"/>
    <lineage>
        <taxon>Bacteria</taxon>
        <taxon>Bacillati</taxon>
        <taxon>Actinomycetota</taxon>
        <taxon>Actinomycetes</taxon>
        <taxon>Mycobacteriales</taxon>
        <taxon>Tsukamurellaceae</taxon>
        <taxon>Tsukamurella</taxon>
    </lineage>
</organism>
<dbReference type="KEGG" id="tpr:Tpau_1997"/>
<name>D5UNP1_TSUPD</name>
<evidence type="ECO:0000313" key="3">
    <source>
        <dbReference type="Proteomes" id="UP000001213"/>
    </source>
</evidence>
<evidence type="ECO:0000256" key="1">
    <source>
        <dbReference type="SAM" id="SignalP"/>
    </source>
</evidence>
<dbReference type="HOGENOM" id="CLU_1554619_0_0_11"/>